<dbReference type="PROSITE" id="PS00519">
    <property type="entry name" value="HTH_ASNC_1"/>
    <property type="match status" value="1"/>
</dbReference>
<dbReference type="InterPro" id="IPR019887">
    <property type="entry name" value="Tscrpt_reg_AsnC/Lrp_C"/>
</dbReference>
<keyword evidence="3" id="KW-0804">Transcription</keyword>
<dbReference type="InterPro" id="IPR011991">
    <property type="entry name" value="ArsR-like_HTH"/>
</dbReference>
<dbReference type="CDD" id="cd00090">
    <property type="entry name" value="HTH_ARSR"/>
    <property type="match status" value="1"/>
</dbReference>
<dbReference type="GO" id="GO:0043200">
    <property type="term" value="P:response to amino acid"/>
    <property type="evidence" value="ECO:0007669"/>
    <property type="project" value="TreeGrafter"/>
</dbReference>
<gene>
    <name evidence="5" type="primary">lrp5</name>
    <name evidence="5" type="ORF">KOEU_31110</name>
</gene>
<dbReference type="PANTHER" id="PTHR30154:SF34">
    <property type="entry name" value="TRANSCRIPTIONAL REGULATOR AZLB"/>
    <property type="match status" value="1"/>
</dbReference>
<proteinExistence type="predicted"/>
<dbReference type="PATRIC" id="fig|33995.3.peg.3444"/>
<reference evidence="5" key="1">
    <citation type="submission" date="2015-08" db="EMBL/GenBank/DDBJ databases">
        <title>Draft genome sequence of Komagataeibacter europaeus CECT 8546 a cellulose producer strain from vinegar produced by the traditional method.</title>
        <authorList>
            <person name="Poehlein A."/>
            <person name="Valera M.J."/>
            <person name="Haack F.S."/>
            <person name="Mas A."/>
            <person name="Daniel R."/>
            <person name="Streit W.R."/>
            <person name="Mateo E."/>
        </authorList>
    </citation>
    <scope>NUCLEOTIDE SEQUENCE [LARGE SCALE GENOMIC DNA]</scope>
    <source>
        <strain evidence="5">CECT 8546</strain>
    </source>
</reference>
<dbReference type="InterPro" id="IPR019888">
    <property type="entry name" value="Tscrpt_reg_AsnC-like"/>
</dbReference>
<evidence type="ECO:0000256" key="1">
    <source>
        <dbReference type="ARBA" id="ARBA00023015"/>
    </source>
</evidence>
<dbReference type="SMART" id="SM00344">
    <property type="entry name" value="HTH_ASNC"/>
    <property type="match status" value="1"/>
</dbReference>
<dbReference type="Pfam" id="PF01037">
    <property type="entry name" value="AsnC_trans_reg"/>
    <property type="match status" value="1"/>
</dbReference>
<comment type="caution">
    <text evidence="5">The sequence shown here is derived from an EMBL/GenBank/DDBJ whole genome shotgun (WGS) entry which is preliminary data.</text>
</comment>
<name>A0A0M0EEN0_KOMEU</name>
<dbReference type="RefSeq" id="WP_408735312.1">
    <property type="nucleotide sequence ID" value="NZ_LHUQ01000030.1"/>
</dbReference>
<dbReference type="AlphaFoldDB" id="A0A0M0EEN0"/>
<organism evidence="5 6">
    <name type="scientific">Komagataeibacter europaeus</name>
    <name type="common">Gluconacetobacter europaeus</name>
    <dbReference type="NCBI Taxonomy" id="33995"/>
    <lineage>
        <taxon>Bacteria</taxon>
        <taxon>Pseudomonadati</taxon>
        <taxon>Pseudomonadota</taxon>
        <taxon>Alphaproteobacteria</taxon>
        <taxon>Acetobacterales</taxon>
        <taxon>Acetobacteraceae</taxon>
        <taxon>Komagataeibacter</taxon>
    </lineage>
</organism>
<dbReference type="InterPro" id="IPR019885">
    <property type="entry name" value="Tscrpt_reg_HTH_AsnC-type_CS"/>
</dbReference>
<sequence>MMPVKLDAIDRRILRVLQEDGRCPNNELARRVGLSPSPCLRRVRMLQESGVIEGYVAVVNPAKAGFGVTAFVRIWLTGEDERQSEHFVEEIGKLPQVTEAHVLAGDCDFLLRVVAEDLPGLRRFQSEHLARIKGVRSMKTDIPLLKVKNASFA</sequence>
<evidence type="ECO:0000259" key="4">
    <source>
        <dbReference type="PROSITE" id="PS50956"/>
    </source>
</evidence>
<dbReference type="PRINTS" id="PR00033">
    <property type="entry name" value="HTHASNC"/>
</dbReference>
<dbReference type="STRING" id="33995.KOEU_31110"/>
<dbReference type="Proteomes" id="UP000037566">
    <property type="component" value="Unassembled WGS sequence"/>
</dbReference>
<dbReference type="SUPFAM" id="SSF46785">
    <property type="entry name" value="Winged helix' DNA-binding domain"/>
    <property type="match status" value="1"/>
</dbReference>
<dbReference type="InterPro" id="IPR011008">
    <property type="entry name" value="Dimeric_a/b-barrel"/>
</dbReference>
<evidence type="ECO:0000256" key="2">
    <source>
        <dbReference type="ARBA" id="ARBA00023125"/>
    </source>
</evidence>
<dbReference type="Gene3D" id="1.10.10.10">
    <property type="entry name" value="Winged helix-like DNA-binding domain superfamily/Winged helix DNA-binding domain"/>
    <property type="match status" value="1"/>
</dbReference>
<evidence type="ECO:0000313" key="5">
    <source>
        <dbReference type="EMBL" id="KON63401.1"/>
    </source>
</evidence>
<dbReference type="PROSITE" id="PS50956">
    <property type="entry name" value="HTH_ASNC_2"/>
    <property type="match status" value="1"/>
</dbReference>
<evidence type="ECO:0000313" key="6">
    <source>
        <dbReference type="Proteomes" id="UP000037566"/>
    </source>
</evidence>
<dbReference type="EMBL" id="LHUQ01000030">
    <property type="protein sequence ID" value="KON63401.1"/>
    <property type="molecule type" value="Genomic_DNA"/>
</dbReference>
<keyword evidence="6" id="KW-1185">Reference proteome</keyword>
<dbReference type="SUPFAM" id="SSF54909">
    <property type="entry name" value="Dimeric alpha+beta barrel"/>
    <property type="match status" value="1"/>
</dbReference>
<accession>A0A0M0EEN0</accession>
<keyword evidence="2" id="KW-0238">DNA-binding</keyword>
<dbReference type="Gene3D" id="3.30.70.920">
    <property type="match status" value="1"/>
</dbReference>
<dbReference type="GO" id="GO:0043565">
    <property type="term" value="F:sequence-specific DNA binding"/>
    <property type="evidence" value="ECO:0007669"/>
    <property type="project" value="InterPro"/>
</dbReference>
<dbReference type="GO" id="GO:0005829">
    <property type="term" value="C:cytosol"/>
    <property type="evidence" value="ECO:0007669"/>
    <property type="project" value="TreeGrafter"/>
</dbReference>
<protein>
    <submittedName>
        <fullName evidence="5">Leucine-responsive regulatory protein</fullName>
    </submittedName>
</protein>
<dbReference type="Pfam" id="PF13412">
    <property type="entry name" value="HTH_24"/>
    <property type="match status" value="1"/>
</dbReference>
<evidence type="ECO:0000256" key="3">
    <source>
        <dbReference type="ARBA" id="ARBA00023163"/>
    </source>
</evidence>
<dbReference type="InterPro" id="IPR000485">
    <property type="entry name" value="AsnC-type_HTH_dom"/>
</dbReference>
<feature type="domain" description="HTH asnC-type" evidence="4">
    <location>
        <begin position="6"/>
        <end position="67"/>
    </location>
</feature>
<dbReference type="PANTHER" id="PTHR30154">
    <property type="entry name" value="LEUCINE-RESPONSIVE REGULATORY PROTEIN"/>
    <property type="match status" value="1"/>
</dbReference>
<keyword evidence="1" id="KW-0805">Transcription regulation</keyword>
<dbReference type="InterPro" id="IPR036390">
    <property type="entry name" value="WH_DNA-bd_sf"/>
</dbReference>
<dbReference type="GO" id="GO:0006355">
    <property type="term" value="P:regulation of DNA-templated transcription"/>
    <property type="evidence" value="ECO:0007669"/>
    <property type="project" value="UniProtKB-ARBA"/>
</dbReference>
<dbReference type="InterPro" id="IPR036388">
    <property type="entry name" value="WH-like_DNA-bd_sf"/>
</dbReference>
<dbReference type="FunFam" id="1.10.10.10:FF:000186">
    <property type="entry name" value="AsnC family transcriptional regulator"/>
    <property type="match status" value="1"/>
</dbReference>